<dbReference type="InterPro" id="IPR014338">
    <property type="entry name" value="CHP02996_rpt-companion-dom"/>
</dbReference>
<keyword evidence="2" id="KW-1185">Reference proteome</keyword>
<evidence type="ECO:0008006" key="3">
    <source>
        <dbReference type="Google" id="ProtNLM"/>
    </source>
</evidence>
<gene>
    <name evidence="1" type="ORF">FTUN_2828</name>
</gene>
<name>A0A6M5YPL1_9BACT</name>
<organism evidence="1 2">
    <name type="scientific">Frigoriglobus tundricola</name>
    <dbReference type="NCBI Taxonomy" id="2774151"/>
    <lineage>
        <taxon>Bacteria</taxon>
        <taxon>Pseudomonadati</taxon>
        <taxon>Planctomycetota</taxon>
        <taxon>Planctomycetia</taxon>
        <taxon>Gemmatales</taxon>
        <taxon>Gemmataceae</taxon>
        <taxon>Frigoriglobus</taxon>
    </lineage>
</organism>
<protein>
    <recommendedName>
        <fullName evidence="3">TIGR02996 domain-containing protein</fullName>
    </recommendedName>
</protein>
<dbReference type="KEGG" id="ftj:FTUN_2828"/>
<evidence type="ECO:0000313" key="1">
    <source>
        <dbReference type="EMBL" id="QJW95286.1"/>
    </source>
</evidence>
<accession>A0A6M5YPL1</accession>
<dbReference type="Proteomes" id="UP000503447">
    <property type="component" value="Chromosome"/>
</dbReference>
<dbReference type="AlphaFoldDB" id="A0A6M5YPL1"/>
<proteinExistence type="predicted"/>
<evidence type="ECO:0000313" key="2">
    <source>
        <dbReference type="Proteomes" id="UP000503447"/>
    </source>
</evidence>
<dbReference type="RefSeq" id="WP_171471097.1">
    <property type="nucleotide sequence ID" value="NZ_CP053452.2"/>
</dbReference>
<dbReference type="NCBIfam" id="TIGR02996">
    <property type="entry name" value="rpt_mate_G_obs"/>
    <property type="match status" value="1"/>
</dbReference>
<sequence length="199" mass="23072">MNEREALLRAVCDTPDDDTPRLVFADWLQENGDEARAEFIRVQIELSRAQEMCPRVSNLMVRQHKLLRLNEQRWRAELPSDAGFRRNFHFERGFVESLTVYDFTESRRVVVDTFAATPLIHLDCIRVRDLGELAELAELSRIRYLGFWVYNPTPESVTRFVSTTNLAALEQVAIRGPTIDFALEDLLAERFGSKLLRNT</sequence>
<reference evidence="2" key="1">
    <citation type="submission" date="2020-05" db="EMBL/GenBank/DDBJ databases">
        <title>Frigoriglobus tundricola gen. nov., sp. nov., a psychrotolerant cellulolytic planctomycete of the family Gemmataceae with two divergent copies of 16S rRNA gene.</title>
        <authorList>
            <person name="Kulichevskaya I.S."/>
            <person name="Ivanova A.A."/>
            <person name="Naumoff D.G."/>
            <person name="Beletsky A.V."/>
            <person name="Rijpstra W.I.C."/>
            <person name="Sinninghe Damste J.S."/>
            <person name="Mardanov A.V."/>
            <person name="Ravin N.V."/>
            <person name="Dedysh S.N."/>
        </authorList>
    </citation>
    <scope>NUCLEOTIDE SEQUENCE [LARGE SCALE GENOMIC DNA]</scope>
    <source>
        <strain evidence="2">PL17</strain>
    </source>
</reference>
<dbReference type="EMBL" id="CP053452">
    <property type="protein sequence ID" value="QJW95286.1"/>
    <property type="molecule type" value="Genomic_DNA"/>
</dbReference>